<keyword evidence="2" id="KW-1185">Reference proteome</keyword>
<proteinExistence type="predicted"/>
<feature type="non-terminal residue" evidence="1">
    <location>
        <position position="69"/>
    </location>
</feature>
<evidence type="ECO:0000313" key="1">
    <source>
        <dbReference type="EMBL" id="KFM78344.1"/>
    </source>
</evidence>
<protein>
    <submittedName>
        <fullName evidence="1">Uncharacterized protein</fullName>
    </submittedName>
</protein>
<reference evidence="1 2" key="1">
    <citation type="submission" date="2013-11" db="EMBL/GenBank/DDBJ databases">
        <title>Genome sequencing of Stegodyphus mimosarum.</title>
        <authorList>
            <person name="Bechsgaard J."/>
        </authorList>
    </citation>
    <scope>NUCLEOTIDE SEQUENCE [LARGE SCALE GENOMIC DNA]</scope>
</reference>
<accession>A0A087ULV5</accession>
<dbReference type="OrthoDB" id="10063846at2759"/>
<name>A0A087ULV5_STEMI</name>
<evidence type="ECO:0000313" key="2">
    <source>
        <dbReference type="Proteomes" id="UP000054359"/>
    </source>
</evidence>
<gene>
    <name evidence="1" type="ORF">X975_00061</name>
</gene>
<dbReference type="AlphaFoldDB" id="A0A087ULV5"/>
<sequence>MSSMKGRTTGADILSSILNLCSAHNFDTLTSLLTSSDTNKLVSITTDGAPAMIGIQNGMVHLLRNHLDY</sequence>
<organism evidence="1 2">
    <name type="scientific">Stegodyphus mimosarum</name>
    <name type="common">African social velvet spider</name>
    <dbReference type="NCBI Taxonomy" id="407821"/>
    <lineage>
        <taxon>Eukaryota</taxon>
        <taxon>Metazoa</taxon>
        <taxon>Ecdysozoa</taxon>
        <taxon>Arthropoda</taxon>
        <taxon>Chelicerata</taxon>
        <taxon>Arachnida</taxon>
        <taxon>Araneae</taxon>
        <taxon>Araneomorphae</taxon>
        <taxon>Entelegynae</taxon>
        <taxon>Eresoidea</taxon>
        <taxon>Eresidae</taxon>
        <taxon>Stegodyphus</taxon>
    </lineage>
</organism>
<dbReference type="EMBL" id="KK120469">
    <property type="protein sequence ID" value="KFM78344.1"/>
    <property type="molecule type" value="Genomic_DNA"/>
</dbReference>
<dbReference type="Proteomes" id="UP000054359">
    <property type="component" value="Unassembled WGS sequence"/>
</dbReference>